<organism evidence="1 2">
    <name type="scientific">Ixodes persulcatus</name>
    <name type="common">Taiga tick</name>
    <dbReference type="NCBI Taxonomy" id="34615"/>
    <lineage>
        <taxon>Eukaryota</taxon>
        <taxon>Metazoa</taxon>
        <taxon>Ecdysozoa</taxon>
        <taxon>Arthropoda</taxon>
        <taxon>Chelicerata</taxon>
        <taxon>Arachnida</taxon>
        <taxon>Acari</taxon>
        <taxon>Parasitiformes</taxon>
        <taxon>Ixodida</taxon>
        <taxon>Ixodoidea</taxon>
        <taxon>Ixodidae</taxon>
        <taxon>Ixodinae</taxon>
        <taxon>Ixodes</taxon>
    </lineage>
</organism>
<evidence type="ECO:0000313" key="1">
    <source>
        <dbReference type="EMBL" id="KAG0428775.1"/>
    </source>
</evidence>
<proteinExistence type="predicted"/>
<accession>A0AC60Q7R0</accession>
<comment type="caution">
    <text evidence="1">The sequence shown here is derived from an EMBL/GenBank/DDBJ whole genome shotgun (WGS) entry which is preliminary data.</text>
</comment>
<protein>
    <submittedName>
        <fullName evidence="1">Uncharacterized protein</fullName>
    </submittedName>
</protein>
<sequence length="198" mass="21746">MRTESDPKDLPPDRVRDLAVKDVNRTSGDVTVTISWTSTGANLDAGKATSLDLRSSLDLRELIYNFQEAKQLRTNNVLEGSLTPEDPYRLQTVKVRLPKALVSASQDKPGSIFLGLRTKNDRGKLSQLYTPTTSSPEPFSEAEKRWPHMNMLALLLVAMVLAVVIVVAFYTLKHSSDKKSSGEVQSAGKGDPSDIDTT</sequence>
<evidence type="ECO:0000313" key="2">
    <source>
        <dbReference type="Proteomes" id="UP000805193"/>
    </source>
</evidence>
<gene>
    <name evidence="1" type="ORF">HPB47_024258</name>
</gene>
<reference evidence="1 2" key="1">
    <citation type="journal article" date="2020" name="Cell">
        <title>Large-Scale Comparative Analyses of Tick Genomes Elucidate Their Genetic Diversity and Vector Capacities.</title>
        <authorList>
            <consortium name="Tick Genome and Microbiome Consortium (TIGMIC)"/>
            <person name="Jia N."/>
            <person name="Wang J."/>
            <person name="Shi W."/>
            <person name="Du L."/>
            <person name="Sun Y."/>
            <person name="Zhan W."/>
            <person name="Jiang J.F."/>
            <person name="Wang Q."/>
            <person name="Zhang B."/>
            <person name="Ji P."/>
            <person name="Bell-Sakyi L."/>
            <person name="Cui X.M."/>
            <person name="Yuan T.T."/>
            <person name="Jiang B.G."/>
            <person name="Yang W.F."/>
            <person name="Lam T.T."/>
            <person name="Chang Q.C."/>
            <person name="Ding S.J."/>
            <person name="Wang X.J."/>
            <person name="Zhu J.G."/>
            <person name="Ruan X.D."/>
            <person name="Zhao L."/>
            <person name="Wei J.T."/>
            <person name="Ye R.Z."/>
            <person name="Que T.C."/>
            <person name="Du C.H."/>
            <person name="Zhou Y.H."/>
            <person name="Cheng J.X."/>
            <person name="Dai P.F."/>
            <person name="Guo W.B."/>
            <person name="Han X.H."/>
            <person name="Huang E.J."/>
            <person name="Li L.F."/>
            <person name="Wei W."/>
            <person name="Gao Y.C."/>
            <person name="Liu J.Z."/>
            <person name="Shao H.Z."/>
            <person name="Wang X."/>
            <person name="Wang C.C."/>
            <person name="Yang T.C."/>
            <person name="Huo Q.B."/>
            <person name="Li W."/>
            <person name="Chen H.Y."/>
            <person name="Chen S.E."/>
            <person name="Zhou L.G."/>
            <person name="Ni X.B."/>
            <person name="Tian J.H."/>
            <person name="Sheng Y."/>
            <person name="Liu T."/>
            <person name="Pan Y.S."/>
            <person name="Xia L.Y."/>
            <person name="Li J."/>
            <person name="Zhao F."/>
            <person name="Cao W.C."/>
        </authorList>
    </citation>
    <scope>NUCLEOTIDE SEQUENCE [LARGE SCALE GENOMIC DNA]</scope>
    <source>
        <strain evidence="1">Iper-2018</strain>
    </source>
</reference>
<keyword evidence="2" id="KW-1185">Reference proteome</keyword>
<dbReference type="EMBL" id="JABSTQ010009484">
    <property type="protein sequence ID" value="KAG0428775.1"/>
    <property type="molecule type" value="Genomic_DNA"/>
</dbReference>
<name>A0AC60Q7R0_IXOPE</name>
<dbReference type="Proteomes" id="UP000805193">
    <property type="component" value="Unassembled WGS sequence"/>
</dbReference>